<dbReference type="Proteomes" id="UP000399805">
    <property type="component" value="Unassembled WGS sequence"/>
</dbReference>
<accession>A0A6I8LZP7</accession>
<evidence type="ECO:0000313" key="1">
    <source>
        <dbReference type="EMBL" id="VVJ22052.1"/>
    </source>
</evidence>
<reference evidence="1 2" key="1">
    <citation type="submission" date="2019-09" db="EMBL/GenBank/DDBJ databases">
        <authorList>
            <person name="Leyn A S."/>
        </authorList>
    </citation>
    <scope>NUCLEOTIDE SEQUENCE [LARGE SCALE GENOMIC DNA]</scope>
    <source>
        <strain evidence="1">AA231_1</strain>
    </source>
</reference>
<dbReference type="RefSeq" id="WP_196425662.1">
    <property type="nucleotide sequence ID" value="NZ_CABVGP010000002.1"/>
</dbReference>
<proteinExistence type="predicted"/>
<dbReference type="AlphaFoldDB" id="A0A6I8LZP7"/>
<protein>
    <submittedName>
        <fullName evidence="1">Uncharacterized protein</fullName>
    </submittedName>
</protein>
<name>A0A6I8LZP7_9PSEU</name>
<evidence type="ECO:0000313" key="2">
    <source>
        <dbReference type="Proteomes" id="UP000399805"/>
    </source>
</evidence>
<dbReference type="EMBL" id="CABVGP010000002">
    <property type="protein sequence ID" value="VVJ22052.1"/>
    <property type="molecule type" value="Genomic_DNA"/>
</dbReference>
<sequence length="116" mass="12950">MSTGDNSTKRDWIDSPQVREDVETVIGNLPRHQRLLLNRLARPGWQAVTRAELAVVRAVNWLFDSFWYRTPLLRIGNPGVVMAPGARAAVRAAVDRYEARQATGRDPARSPGSATR</sequence>
<organism evidence="1 2">
    <name type="scientific">Amycolatopsis camponoti</name>
    <dbReference type="NCBI Taxonomy" id="2606593"/>
    <lineage>
        <taxon>Bacteria</taxon>
        <taxon>Bacillati</taxon>
        <taxon>Actinomycetota</taxon>
        <taxon>Actinomycetes</taxon>
        <taxon>Pseudonocardiales</taxon>
        <taxon>Pseudonocardiaceae</taxon>
        <taxon>Amycolatopsis</taxon>
    </lineage>
</organism>
<keyword evidence="2" id="KW-1185">Reference proteome</keyword>
<gene>
    <name evidence="1" type="ORF">AA23TX_07064</name>
</gene>